<dbReference type="Proteomes" id="UP000626092">
    <property type="component" value="Unassembled WGS sequence"/>
</dbReference>
<name>A0A834LNB8_RHOSS</name>
<protein>
    <submittedName>
        <fullName evidence="1">Uncharacterized protein</fullName>
    </submittedName>
</protein>
<dbReference type="AlphaFoldDB" id="A0A834LNB8"/>
<organism evidence="1 2">
    <name type="scientific">Rhododendron simsii</name>
    <name type="common">Sims's rhododendron</name>
    <dbReference type="NCBI Taxonomy" id="118357"/>
    <lineage>
        <taxon>Eukaryota</taxon>
        <taxon>Viridiplantae</taxon>
        <taxon>Streptophyta</taxon>
        <taxon>Embryophyta</taxon>
        <taxon>Tracheophyta</taxon>
        <taxon>Spermatophyta</taxon>
        <taxon>Magnoliopsida</taxon>
        <taxon>eudicotyledons</taxon>
        <taxon>Gunneridae</taxon>
        <taxon>Pentapetalae</taxon>
        <taxon>asterids</taxon>
        <taxon>Ericales</taxon>
        <taxon>Ericaceae</taxon>
        <taxon>Ericoideae</taxon>
        <taxon>Rhodoreae</taxon>
        <taxon>Rhododendron</taxon>
    </lineage>
</organism>
<gene>
    <name evidence="1" type="ORF">RHSIM_Rhsim05G0138800</name>
</gene>
<evidence type="ECO:0000313" key="2">
    <source>
        <dbReference type="Proteomes" id="UP000626092"/>
    </source>
</evidence>
<keyword evidence="2" id="KW-1185">Reference proteome</keyword>
<dbReference type="EMBL" id="WJXA01000005">
    <property type="protein sequence ID" value="KAF7143799.1"/>
    <property type="molecule type" value="Genomic_DNA"/>
</dbReference>
<comment type="caution">
    <text evidence="1">The sequence shown here is derived from an EMBL/GenBank/DDBJ whole genome shotgun (WGS) entry which is preliminary data.</text>
</comment>
<sequence>MVDAVINRSIYGMFWYIQDSTSLLETAPGHPSYGCTSSRMYPSEVSQCKEKKRFLSSNIVFFALLLPDFPVQLPDIPVLDKSSMQRDKV</sequence>
<evidence type="ECO:0000313" key="1">
    <source>
        <dbReference type="EMBL" id="KAF7143799.1"/>
    </source>
</evidence>
<reference evidence="1" key="1">
    <citation type="submission" date="2019-11" db="EMBL/GenBank/DDBJ databases">
        <authorList>
            <person name="Liu Y."/>
            <person name="Hou J."/>
            <person name="Li T.-Q."/>
            <person name="Guan C.-H."/>
            <person name="Wu X."/>
            <person name="Wu H.-Z."/>
            <person name="Ling F."/>
            <person name="Zhang R."/>
            <person name="Shi X.-G."/>
            <person name="Ren J.-P."/>
            <person name="Chen E.-F."/>
            <person name="Sun J.-M."/>
        </authorList>
    </citation>
    <scope>NUCLEOTIDE SEQUENCE</scope>
    <source>
        <strain evidence="1">Adult_tree_wgs_1</strain>
        <tissue evidence="1">Leaves</tissue>
    </source>
</reference>
<proteinExistence type="predicted"/>
<accession>A0A834LNB8</accession>